<comment type="caution">
    <text evidence="1">The sequence shown here is derived from an EMBL/GenBank/DDBJ whole genome shotgun (WGS) entry which is preliminary data.</text>
</comment>
<accession>A0A9X3BKB6</accession>
<protein>
    <submittedName>
        <fullName evidence="1">Uncharacterized protein</fullName>
    </submittedName>
</protein>
<evidence type="ECO:0000313" key="1">
    <source>
        <dbReference type="EMBL" id="MCU7552638.1"/>
    </source>
</evidence>
<evidence type="ECO:0000313" key="2">
    <source>
        <dbReference type="Proteomes" id="UP001155483"/>
    </source>
</evidence>
<gene>
    <name evidence="1" type="ORF">OCK74_26195</name>
</gene>
<keyword evidence="2" id="KW-1185">Reference proteome</keyword>
<proteinExistence type="predicted"/>
<dbReference type="EMBL" id="JAOTIF010000040">
    <property type="protein sequence ID" value="MCU7552638.1"/>
    <property type="molecule type" value="Genomic_DNA"/>
</dbReference>
<sequence>MIPLYELRIGNWIMNNNSGAYYQIKKGIDIDHHSNSFLPVPITPEVLGKYGFSFHDYFKVWQKNKTIPGTGPDMELDRDFWVLNFSHQRIGVELKSLHQLQNLYFLLKGKELEMTK</sequence>
<reference evidence="1" key="1">
    <citation type="submission" date="2022-09" db="EMBL/GenBank/DDBJ databases">
        <authorList>
            <person name="Yuan C."/>
            <person name="Ke Z."/>
        </authorList>
    </citation>
    <scope>NUCLEOTIDE SEQUENCE</scope>
    <source>
        <strain evidence="1">LB-8</strain>
    </source>
</reference>
<dbReference type="Proteomes" id="UP001155483">
    <property type="component" value="Unassembled WGS sequence"/>
</dbReference>
<name>A0A9X3BKB6_9BACT</name>
<organism evidence="1 2">
    <name type="scientific">Paraflavisolibacter caeni</name>
    <dbReference type="NCBI Taxonomy" id="2982496"/>
    <lineage>
        <taxon>Bacteria</taxon>
        <taxon>Pseudomonadati</taxon>
        <taxon>Bacteroidota</taxon>
        <taxon>Chitinophagia</taxon>
        <taxon>Chitinophagales</taxon>
        <taxon>Chitinophagaceae</taxon>
        <taxon>Paraflavisolibacter</taxon>
    </lineage>
</organism>
<dbReference type="RefSeq" id="WP_279300075.1">
    <property type="nucleotide sequence ID" value="NZ_JAOTIF010000040.1"/>
</dbReference>
<reference evidence="1" key="2">
    <citation type="submission" date="2023-04" db="EMBL/GenBank/DDBJ databases">
        <title>Paracnuella aquatica gen. nov., sp. nov., a member of the family Chitinophagaceae isolated from a hot spring.</title>
        <authorList>
            <person name="Wang C."/>
        </authorList>
    </citation>
    <scope>NUCLEOTIDE SEQUENCE</scope>
    <source>
        <strain evidence="1">LB-8</strain>
    </source>
</reference>
<dbReference type="AlphaFoldDB" id="A0A9X3BKB6"/>